<dbReference type="RefSeq" id="WP_344475442.1">
    <property type="nucleotide sequence ID" value="NZ_BAAAQX010000007.1"/>
</dbReference>
<keyword evidence="3" id="KW-1185">Reference proteome</keyword>
<evidence type="ECO:0000313" key="3">
    <source>
        <dbReference type="Proteomes" id="UP001499843"/>
    </source>
</evidence>
<protein>
    <submittedName>
        <fullName evidence="2">Sugar phosphate isomerase/epimerase</fullName>
    </submittedName>
</protein>
<organism evidence="2 3">
    <name type="scientific">Nonomuraea monospora</name>
    <dbReference type="NCBI Taxonomy" id="568818"/>
    <lineage>
        <taxon>Bacteria</taxon>
        <taxon>Bacillati</taxon>
        <taxon>Actinomycetota</taxon>
        <taxon>Actinomycetes</taxon>
        <taxon>Streptosporangiales</taxon>
        <taxon>Streptosporangiaceae</taxon>
        <taxon>Nonomuraea</taxon>
    </lineage>
</organism>
<proteinExistence type="predicted"/>
<dbReference type="InterPro" id="IPR013022">
    <property type="entry name" value="Xyl_isomerase-like_TIM-brl"/>
</dbReference>
<reference evidence="2 3" key="1">
    <citation type="journal article" date="2019" name="Int. J. Syst. Evol. Microbiol.">
        <title>The Global Catalogue of Microorganisms (GCM) 10K type strain sequencing project: providing services to taxonomists for standard genome sequencing and annotation.</title>
        <authorList>
            <consortium name="The Broad Institute Genomics Platform"/>
            <consortium name="The Broad Institute Genome Sequencing Center for Infectious Disease"/>
            <person name="Wu L."/>
            <person name="Ma J."/>
        </authorList>
    </citation>
    <scope>NUCLEOTIDE SEQUENCE [LARGE SCALE GENOMIC DNA]</scope>
    <source>
        <strain evidence="2 3">JCM 16114</strain>
    </source>
</reference>
<keyword evidence="2" id="KW-0413">Isomerase</keyword>
<dbReference type="InterPro" id="IPR036237">
    <property type="entry name" value="Xyl_isomerase-like_sf"/>
</dbReference>
<dbReference type="PROSITE" id="PS51318">
    <property type="entry name" value="TAT"/>
    <property type="match status" value="1"/>
</dbReference>
<gene>
    <name evidence="2" type="ORF">GCM10009850_033240</name>
</gene>
<dbReference type="GO" id="GO:0016853">
    <property type="term" value="F:isomerase activity"/>
    <property type="evidence" value="ECO:0007669"/>
    <property type="project" value="UniProtKB-KW"/>
</dbReference>
<dbReference type="PANTHER" id="PTHR12110:SF41">
    <property type="entry name" value="INOSOSE DEHYDRATASE"/>
    <property type="match status" value="1"/>
</dbReference>
<dbReference type="Pfam" id="PF01261">
    <property type="entry name" value="AP_endonuc_2"/>
    <property type="match status" value="1"/>
</dbReference>
<dbReference type="InterPro" id="IPR006311">
    <property type="entry name" value="TAT_signal"/>
</dbReference>
<comment type="caution">
    <text evidence="2">The sequence shown here is derived from an EMBL/GenBank/DDBJ whole genome shotgun (WGS) entry which is preliminary data.</text>
</comment>
<accession>A0ABN3CF47</accession>
<evidence type="ECO:0000259" key="1">
    <source>
        <dbReference type="Pfam" id="PF01261"/>
    </source>
</evidence>
<dbReference type="EMBL" id="BAAAQX010000007">
    <property type="protein sequence ID" value="GAA2207866.1"/>
    <property type="molecule type" value="Genomic_DNA"/>
</dbReference>
<dbReference type="PANTHER" id="PTHR12110">
    <property type="entry name" value="HYDROXYPYRUVATE ISOMERASE"/>
    <property type="match status" value="1"/>
</dbReference>
<dbReference type="Gene3D" id="3.20.20.150">
    <property type="entry name" value="Divalent-metal-dependent TIM barrel enzymes"/>
    <property type="match status" value="1"/>
</dbReference>
<dbReference type="InterPro" id="IPR050312">
    <property type="entry name" value="IolE/XylAMocC-like"/>
</dbReference>
<dbReference type="Proteomes" id="UP001499843">
    <property type="component" value="Unassembled WGS sequence"/>
</dbReference>
<feature type="domain" description="Xylose isomerase-like TIM barrel" evidence="1">
    <location>
        <begin position="108"/>
        <end position="364"/>
    </location>
</feature>
<dbReference type="SUPFAM" id="SSF51658">
    <property type="entry name" value="Xylose isomerase-like"/>
    <property type="match status" value="1"/>
</dbReference>
<sequence>MSPHHALPDPLSGRDAPDHVLEERERAETLRHRLGLSRRSLFAATTGLAAAAAIPLAQPAEAAEAAVGGRHRPLIPPGKRGIILYTVRDAITRDPATTISPTGFRRVLEALSAIGYRQVEFAGYRQHAAAEGGASLESVEGATLLRSWLDAYGLRAQGNHGFIPGSWPLTTADLDRFKQSLEIANILGLGHLGTGSDPTGSAYKADWDVAAEKWNALGAIARDAGLKLYTHNHDAAYAFLLDSGPLDEQGRPTRSSGIRKLEYFFRISDPRLVHFEMDIYWAHVAQYKHRTYTAPDGSTRTDVFDPLRTVRAQEKRFPLFHAKDGASNPAVPNGYDMVPFGTGDIDYRRFFSRLRSPGYHNPMYEQDNAPGADPAQSLQLAEVSYRNMAALRD</sequence>
<evidence type="ECO:0000313" key="2">
    <source>
        <dbReference type="EMBL" id="GAA2207866.1"/>
    </source>
</evidence>
<name>A0ABN3CF47_9ACTN</name>